<dbReference type="PROSITE" id="PS51318">
    <property type="entry name" value="TAT"/>
    <property type="match status" value="1"/>
</dbReference>
<accession>A0A2X0I7R3</accession>
<proteinExistence type="inferred from homology"/>
<comment type="similarity">
    <text evidence="2">Belongs to the bacterial solute-binding protein 8 family.</text>
</comment>
<evidence type="ECO:0000256" key="5">
    <source>
        <dbReference type="SAM" id="SignalP"/>
    </source>
</evidence>
<gene>
    <name evidence="7" type="ORF">DN069_35365</name>
</gene>
<feature type="domain" description="Fe/B12 periplasmic-binding" evidence="6">
    <location>
        <begin position="65"/>
        <end position="343"/>
    </location>
</feature>
<dbReference type="PANTHER" id="PTHR30532">
    <property type="entry name" value="IRON III DICITRATE-BINDING PERIPLASMIC PROTEIN"/>
    <property type="match status" value="1"/>
</dbReference>
<protein>
    <submittedName>
        <fullName evidence="7">ABC transporter substrate-binding protein</fullName>
    </submittedName>
</protein>
<keyword evidence="8" id="KW-1185">Reference proteome</keyword>
<evidence type="ECO:0000256" key="1">
    <source>
        <dbReference type="ARBA" id="ARBA00004196"/>
    </source>
</evidence>
<dbReference type="InterPro" id="IPR006311">
    <property type="entry name" value="TAT_signal"/>
</dbReference>
<dbReference type="Gene3D" id="3.40.50.1980">
    <property type="entry name" value="Nitrogenase molybdenum iron protein domain"/>
    <property type="match status" value="2"/>
</dbReference>
<dbReference type="OrthoDB" id="7941913at2"/>
<evidence type="ECO:0000256" key="3">
    <source>
        <dbReference type="ARBA" id="ARBA00022448"/>
    </source>
</evidence>
<keyword evidence="4 5" id="KW-0732">Signal</keyword>
<evidence type="ECO:0000259" key="6">
    <source>
        <dbReference type="PROSITE" id="PS50983"/>
    </source>
</evidence>
<reference evidence="7 8" key="1">
    <citation type="submission" date="2018-06" db="EMBL/GenBank/DDBJ databases">
        <title>Streptacidiphilus pinicola sp. nov., isolated from pine grove soil.</title>
        <authorList>
            <person name="Roh S.G."/>
            <person name="Park S."/>
            <person name="Kim M.-K."/>
            <person name="Yun B.-R."/>
            <person name="Park J."/>
            <person name="Kim M.J."/>
            <person name="Kim Y.S."/>
            <person name="Kim S.B."/>
        </authorList>
    </citation>
    <scope>NUCLEOTIDE SEQUENCE [LARGE SCALE GENOMIC DNA]</scope>
    <source>
        <strain evidence="7 8">MMS16-CNU450</strain>
    </source>
</reference>
<comment type="subcellular location">
    <subcellularLocation>
        <location evidence="1">Cell envelope</location>
    </subcellularLocation>
</comment>
<name>A0A2X0I7R3_9ACTN</name>
<keyword evidence="3" id="KW-0813">Transport</keyword>
<sequence length="343" mass="36172">MRVQPSRRTFLAAGGVAGLGALLAACGAGAGSGSGSSGGDAAASRGTWRFTDDRGATVSLPHAPTRVVAYTGTAAALHDFGAADRVVGVFGPTKLADGRTDPMAGQLDVAKLTVLGNAWGEFDLEKYAALRPQLLVTDMWQPKQLWYVPDATKDKIAALAPTAGISIAHVQLPEPLRRHEELARLLGADLTAASVVAAKQRFQQAVETLRRTAKARGGLKVLAASAGADLLYVSDPAVYPDLAYYRSLGVELIAPDKVQGGFFESLSWENADKYGADLILLDSRSSALQPKDLTGKPTWRQLPAVKAGQVVPWLSEVRFSYAGCAPLVEQLAGALDRARQVAR</sequence>
<comment type="caution">
    <text evidence="7">The sequence shown here is derived from an EMBL/GenBank/DDBJ whole genome shotgun (WGS) entry which is preliminary data.</text>
</comment>
<feature type="signal peptide" evidence="5">
    <location>
        <begin position="1"/>
        <end position="30"/>
    </location>
</feature>
<dbReference type="InterPro" id="IPR002491">
    <property type="entry name" value="ABC_transptr_periplasmic_BD"/>
</dbReference>
<organism evidence="7 8">
    <name type="scientific">Streptacidiphilus pinicola</name>
    <dbReference type="NCBI Taxonomy" id="2219663"/>
    <lineage>
        <taxon>Bacteria</taxon>
        <taxon>Bacillati</taxon>
        <taxon>Actinomycetota</taxon>
        <taxon>Actinomycetes</taxon>
        <taxon>Kitasatosporales</taxon>
        <taxon>Streptomycetaceae</taxon>
        <taxon>Streptacidiphilus</taxon>
    </lineage>
</organism>
<dbReference type="Proteomes" id="UP000248889">
    <property type="component" value="Unassembled WGS sequence"/>
</dbReference>
<dbReference type="Pfam" id="PF01497">
    <property type="entry name" value="Peripla_BP_2"/>
    <property type="match status" value="1"/>
</dbReference>
<dbReference type="PROSITE" id="PS51257">
    <property type="entry name" value="PROKAR_LIPOPROTEIN"/>
    <property type="match status" value="1"/>
</dbReference>
<dbReference type="SUPFAM" id="SSF53807">
    <property type="entry name" value="Helical backbone' metal receptor"/>
    <property type="match status" value="1"/>
</dbReference>
<feature type="chain" id="PRO_5015995367" evidence="5">
    <location>
        <begin position="31"/>
        <end position="343"/>
    </location>
</feature>
<evidence type="ECO:0000256" key="4">
    <source>
        <dbReference type="ARBA" id="ARBA00022729"/>
    </source>
</evidence>
<dbReference type="AlphaFoldDB" id="A0A2X0I7R3"/>
<evidence type="ECO:0000313" key="8">
    <source>
        <dbReference type="Proteomes" id="UP000248889"/>
    </source>
</evidence>
<dbReference type="PROSITE" id="PS50983">
    <property type="entry name" value="FE_B12_PBP"/>
    <property type="match status" value="1"/>
</dbReference>
<dbReference type="PANTHER" id="PTHR30532:SF24">
    <property type="entry name" value="FERRIC ENTEROBACTIN-BINDING PERIPLASMIC PROTEIN FEPB"/>
    <property type="match status" value="1"/>
</dbReference>
<dbReference type="GO" id="GO:0030288">
    <property type="term" value="C:outer membrane-bounded periplasmic space"/>
    <property type="evidence" value="ECO:0007669"/>
    <property type="project" value="TreeGrafter"/>
</dbReference>
<dbReference type="InterPro" id="IPR051313">
    <property type="entry name" value="Bact_iron-sidero_bind"/>
</dbReference>
<evidence type="ECO:0000256" key="2">
    <source>
        <dbReference type="ARBA" id="ARBA00008814"/>
    </source>
</evidence>
<evidence type="ECO:0000313" key="7">
    <source>
        <dbReference type="EMBL" id="RAG80992.1"/>
    </source>
</evidence>
<dbReference type="GO" id="GO:1901678">
    <property type="term" value="P:iron coordination entity transport"/>
    <property type="evidence" value="ECO:0007669"/>
    <property type="project" value="UniProtKB-ARBA"/>
</dbReference>
<dbReference type="EMBL" id="QKYN01000185">
    <property type="protein sequence ID" value="RAG80992.1"/>
    <property type="molecule type" value="Genomic_DNA"/>
</dbReference>
<dbReference type="RefSeq" id="WP_111507346.1">
    <property type="nucleotide sequence ID" value="NZ_QKYN01000185.1"/>
</dbReference>